<protein>
    <submittedName>
        <fullName evidence="2">Uncharacterized protein</fullName>
    </submittedName>
</protein>
<comment type="caution">
    <text evidence="2">The sequence shown here is derived from an EMBL/GenBank/DDBJ whole genome shotgun (WGS) entry which is preliminary data.</text>
</comment>
<proteinExistence type="predicted"/>
<dbReference type="Proteomes" id="UP000628448">
    <property type="component" value="Unassembled WGS sequence"/>
</dbReference>
<evidence type="ECO:0000313" key="3">
    <source>
        <dbReference type="Proteomes" id="UP000628448"/>
    </source>
</evidence>
<feature type="transmembrane region" description="Helical" evidence="1">
    <location>
        <begin position="58"/>
        <end position="76"/>
    </location>
</feature>
<accession>A0A931E7E3</accession>
<organism evidence="2 3">
    <name type="scientific">Panacibacter microcysteis</name>
    <dbReference type="NCBI Taxonomy" id="2793269"/>
    <lineage>
        <taxon>Bacteria</taxon>
        <taxon>Pseudomonadati</taxon>
        <taxon>Bacteroidota</taxon>
        <taxon>Chitinophagia</taxon>
        <taxon>Chitinophagales</taxon>
        <taxon>Chitinophagaceae</taxon>
        <taxon>Panacibacter</taxon>
    </lineage>
</organism>
<keyword evidence="3" id="KW-1185">Reference proteome</keyword>
<feature type="transmembrane region" description="Helical" evidence="1">
    <location>
        <begin position="35"/>
        <end position="52"/>
    </location>
</feature>
<evidence type="ECO:0000256" key="1">
    <source>
        <dbReference type="SAM" id="Phobius"/>
    </source>
</evidence>
<sequence>MNIYHPYDVLADTDDCLHIKESAVRERSQFLSARALPVLLILCVWFLLQQVGASIPMGWIYVLVFSTLLVAALLLFRSYTTELKIIPGNEIFFVQQSVFGTKEKRIPAVSVVSVKLRRKKGFSKGAFFSIHVKPGKEHILLHIPASYIDEHHLRLITERLQELLRVPVSAA</sequence>
<dbReference type="RefSeq" id="WP_196989679.1">
    <property type="nucleotide sequence ID" value="NZ_JADWYR010000001.1"/>
</dbReference>
<keyword evidence="1" id="KW-1133">Transmembrane helix</keyword>
<keyword evidence="1" id="KW-0472">Membrane</keyword>
<evidence type="ECO:0000313" key="2">
    <source>
        <dbReference type="EMBL" id="MBG9375639.1"/>
    </source>
</evidence>
<name>A0A931E7E3_9BACT</name>
<dbReference type="AlphaFoldDB" id="A0A931E7E3"/>
<dbReference type="EMBL" id="JADWYR010000001">
    <property type="protein sequence ID" value="MBG9375639.1"/>
    <property type="molecule type" value="Genomic_DNA"/>
</dbReference>
<gene>
    <name evidence="2" type="ORF">I5907_05300</name>
</gene>
<keyword evidence="1" id="KW-0812">Transmembrane</keyword>
<reference evidence="2" key="1">
    <citation type="submission" date="2020-11" db="EMBL/GenBank/DDBJ databases">
        <title>Bacterial whole genome sequence for Panacibacter sp. DH6.</title>
        <authorList>
            <person name="Le V."/>
            <person name="Ko S."/>
            <person name="Ahn C.-Y."/>
            <person name="Oh H.-M."/>
        </authorList>
    </citation>
    <scope>NUCLEOTIDE SEQUENCE</scope>
    <source>
        <strain evidence="2">DH6</strain>
    </source>
</reference>